<feature type="transmembrane region" description="Helical" evidence="6">
    <location>
        <begin position="303"/>
        <end position="324"/>
    </location>
</feature>
<feature type="transmembrane region" description="Helical" evidence="6">
    <location>
        <begin position="270"/>
        <end position="291"/>
    </location>
</feature>
<evidence type="ECO:0000256" key="5">
    <source>
        <dbReference type="ARBA" id="ARBA00023136"/>
    </source>
</evidence>
<feature type="transmembrane region" description="Helical" evidence="6">
    <location>
        <begin position="39"/>
        <end position="59"/>
    </location>
</feature>
<dbReference type="InterPro" id="IPR011701">
    <property type="entry name" value="MFS"/>
</dbReference>
<dbReference type="OrthoDB" id="6368326at2"/>
<sequence>MGAARVVMVTGVCAAMIIGKLPPAVPALQRELGMTLMQAGWLLSLVQVASLSMGLFLGLASDRFGLRRSMLTGLSLMSLASLVGGFTESASVLLVLRAFEGLGFLLTSLSAPAVLRRLVPPERLTQVMGIWGAYVPFGTALAMLLGPAVILAGGWESWWWLIGLLCVLCLAAVWRWVPADPSRAIAQAGEGGLGSKLRLTLSSTGPWLLFLTFCVYAAQWMAVIGFLPTIYAQAGVTGWTLGVLMALVPAMNIFGNVAAGMLLHRGAQPGSLLIAGFVVMALGSWLAFVGLELSPAVRYGGMLLFSLVGGLVPGTLFALVPRLAPNTGLISTTVGWMLQGSSTGQFFGPLVAAWLSAQVGGWHWTWVATGACALAGCLLATRFGRLASGHPVRH</sequence>
<dbReference type="InterPro" id="IPR050189">
    <property type="entry name" value="MFS_Efflux_Transporters"/>
</dbReference>
<dbReference type="Proteomes" id="UP000199531">
    <property type="component" value="Unassembled WGS sequence"/>
</dbReference>
<dbReference type="GO" id="GO:0005886">
    <property type="term" value="C:plasma membrane"/>
    <property type="evidence" value="ECO:0007669"/>
    <property type="project" value="UniProtKB-SubCell"/>
</dbReference>
<feature type="transmembrane region" description="Helical" evidence="6">
    <location>
        <begin position="239"/>
        <end position="263"/>
    </location>
</feature>
<evidence type="ECO:0000256" key="3">
    <source>
        <dbReference type="ARBA" id="ARBA00022692"/>
    </source>
</evidence>
<feature type="transmembrane region" description="Helical" evidence="6">
    <location>
        <begin position="207"/>
        <end position="227"/>
    </location>
</feature>
<accession>A0A1H8DI03</accession>
<reference evidence="8 9" key="1">
    <citation type="submission" date="2016-10" db="EMBL/GenBank/DDBJ databases">
        <authorList>
            <person name="de Groot N.N."/>
        </authorList>
    </citation>
    <scope>NUCLEOTIDE SEQUENCE [LARGE SCALE GENOMIC DNA]</scope>
    <source>
        <strain evidence="8 9">DSM 15123</strain>
    </source>
</reference>
<dbReference type="PROSITE" id="PS50850">
    <property type="entry name" value="MFS"/>
    <property type="match status" value="1"/>
</dbReference>
<dbReference type="GO" id="GO:0022857">
    <property type="term" value="F:transmembrane transporter activity"/>
    <property type="evidence" value="ECO:0007669"/>
    <property type="project" value="InterPro"/>
</dbReference>
<feature type="transmembrane region" description="Helical" evidence="6">
    <location>
        <begin position="71"/>
        <end position="96"/>
    </location>
</feature>
<dbReference type="Gene3D" id="1.20.1250.20">
    <property type="entry name" value="MFS general substrate transporter like domains"/>
    <property type="match status" value="1"/>
</dbReference>
<feature type="transmembrane region" description="Helical" evidence="6">
    <location>
        <begin position="336"/>
        <end position="357"/>
    </location>
</feature>
<evidence type="ECO:0000256" key="1">
    <source>
        <dbReference type="ARBA" id="ARBA00004651"/>
    </source>
</evidence>
<dbReference type="STRING" id="1121117.SAMN02745977_00328"/>
<gene>
    <name evidence="8" type="ORF">SAMN02745977_00328</name>
</gene>
<dbReference type="SUPFAM" id="SSF103473">
    <property type="entry name" value="MFS general substrate transporter"/>
    <property type="match status" value="1"/>
</dbReference>
<keyword evidence="5 6" id="KW-0472">Membrane</keyword>
<feature type="domain" description="Major facilitator superfamily (MFS) profile" evidence="7">
    <location>
        <begin position="1"/>
        <end position="388"/>
    </location>
</feature>
<evidence type="ECO:0000256" key="4">
    <source>
        <dbReference type="ARBA" id="ARBA00022989"/>
    </source>
</evidence>
<keyword evidence="4 6" id="KW-1133">Transmembrane helix</keyword>
<feature type="transmembrane region" description="Helical" evidence="6">
    <location>
        <begin position="131"/>
        <end position="152"/>
    </location>
</feature>
<comment type="subcellular location">
    <subcellularLocation>
        <location evidence="1">Cell membrane</location>
        <topology evidence="1">Multi-pass membrane protein</topology>
    </subcellularLocation>
</comment>
<name>A0A1H8DI03_9BURK</name>
<evidence type="ECO:0000313" key="8">
    <source>
        <dbReference type="EMBL" id="SEN06863.1"/>
    </source>
</evidence>
<protein>
    <submittedName>
        <fullName evidence="8">Predicted arabinose efflux permease, MFS family</fullName>
    </submittedName>
</protein>
<organism evidence="8 9">
    <name type="scientific">Brachymonas denitrificans DSM 15123</name>
    <dbReference type="NCBI Taxonomy" id="1121117"/>
    <lineage>
        <taxon>Bacteria</taxon>
        <taxon>Pseudomonadati</taxon>
        <taxon>Pseudomonadota</taxon>
        <taxon>Betaproteobacteria</taxon>
        <taxon>Burkholderiales</taxon>
        <taxon>Comamonadaceae</taxon>
        <taxon>Brachymonas</taxon>
    </lineage>
</organism>
<proteinExistence type="predicted"/>
<dbReference type="AlphaFoldDB" id="A0A1H8DI03"/>
<dbReference type="InterPro" id="IPR036259">
    <property type="entry name" value="MFS_trans_sf"/>
</dbReference>
<feature type="transmembrane region" description="Helical" evidence="6">
    <location>
        <begin position="363"/>
        <end position="384"/>
    </location>
</feature>
<evidence type="ECO:0000259" key="7">
    <source>
        <dbReference type="PROSITE" id="PS50850"/>
    </source>
</evidence>
<dbReference type="PANTHER" id="PTHR43124:SF3">
    <property type="entry name" value="CHLORAMPHENICOL EFFLUX PUMP RV0191"/>
    <property type="match status" value="1"/>
</dbReference>
<evidence type="ECO:0000256" key="2">
    <source>
        <dbReference type="ARBA" id="ARBA00022475"/>
    </source>
</evidence>
<feature type="transmembrane region" description="Helical" evidence="6">
    <location>
        <begin position="158"/>
        <end position="177"/>
    </location>
</feature>
<evidence type="ECO:0000313" key="9">
    <source>
        <dbReference type="Proteomes" id="UP000199531"/>
    </source>
</evidence>
<dbReference type="PANTHER" id="PTHR43124">
    <property type="entry name" value="PURINE EFFLUX PUMP PBUE"/>
    <property type="match status" value="1"/>
</dbReference>
<dbReference type="Pfam" id="PF07690">
    <property type="entry name" value="MFS_1"/>
    <property type="match status" value="1"/>
</dbReference>
<keyword evidence="2" id="KW-1003">Cell membrane</keyword>
<keyword evidence="3 6" id="KW-0812">Transmembrane</keyword>
<keyword evidence="9" id="KW-1185">Reference proteome</keyword>
<dbReference type="EMBL" id="FOCW01000001">
    <property type="protein sequence ID" value="SEN06863.1"/>
    <property type="molecule type" value="Genomic_DNA"/>
</dbReference>
<evidence type="ECO:0000256" key="6">
    <source>
        <dbReference type="SAM" id="Phobius"/>
    </source>
</evidence>
<dbReference type="InterPro" id="IPR020846">
    <property type="entry name" value="MFS_dom"/>
</dbReference>